<evidence type="ECO:0000256" key="2">
    <source>
        <dbReference type="SAM" id="Phobius"/>
    </source>
</evidence>
<accession>A0A9N9Y1R4</accession>
<evidence type="ECO:0000313" key="3">
    <source>
        <dbReference type="EMBL" id="CAG9986446.1"/>
    </source>
</evidence>
<dbReference type="OrthoDB" id="3800077at2759"/>
<sequence>MSNPIRYANVPSQPDYSGLQVAPNPVESSPEVVSGEEKIIYSYEALKHDDTLYSPKKELPLAPDHPPATTPTTAPTTKDKKRWPRKYYIIGAIAVVIVILSATLGVSQLLPGRLLTSDGGFVRYAVYNAPRNGSLAYSMSTGSGAPDDSKWEKAMSLKPQYPAANGTPIAISQLRQYAGDVTYQLEVFYLNKTNRINGENHNRAKGWGHDGINEKGFTALPESDLSAYWPYLVYQSREVSLQMVIWTGKFDSSDLSIRPARGSQLGLVPTTRNYTKMATHGRIGLFYQDEASKLIAFENSLKTKIPEGDKDANVTDVVWNSTFPDIRLPNTGHFTVFSVASDSNKTADTVDTLVLYGDDSQKIQQVWRNGTENTWETSTPDAFQDIDEWSKIACVTPPMWTNAEEQMRLAFASDLTRCFFQGSGRLMEVQFDGAAWKAPKEVPLT</sequence>
<name>A0A9N9Y1R4_9HYPO</name>
<gene>
    <name evidence="3" type="ORF">CBYS24578_00012723</name>
</gene>
<feature type="region of interest" description="Disordered" evidence="1">
    <location>
        <begin position="55"/>
        <end position="79"/>
    </location>
</feature>
<keyword evidence="4" id="KW-1185">Reference proteome</keyword>
<evidence type="ECO:0000313" key="4">
    <source>
        <dbReference type="Proteomes" id="UP000754883"/>
    </source>
</evidence>
<keyword evidence="2" id="KW-1133">Transmembrane helix</keyword>
<organism evidence="3 4">
    <name type="scientific">Clonostachys byssicola</name>
    <dbReference type="NCBI Taxonomy" id="160290"/>
    <lineage>
        <taxon>Eukaryota</taxon>
        <taxon>Fungi</taxon>
        <taxon>Dikarya</taxon>
        <taxon>Ascomycota</taxon>
        <taxon>Pezizomycotina</taxon>
        <taxon>Sordariomycetes</taxon>
        <taxon>Hypocreomycetidae</taxon>
        <taxon>Hypocreales</taxon>
        <taxon>Bionectriaceae</taxon>
        <taxon>Clonostachys</taxon>
    </lineage>
</organism>
<reference evidence="4" key="1">
    <citation type="submission" date="2019-06" db="EMBL/GenBank/DDBJ databases">
        <authorList>
            <person name="Broberg M."/>
        </authorList>
    </citation>
    <scope>NUCLEOTIDE SEQUENCE [LARGE SCALE GENOMIC DNA]</scope>
</reference>
<keyword evidence="2" id="KW-0812">Transmembrane</keyword>
<evidence type="ECO:0000256" key="1">
    <source>
        <dbReference type="SAM" id="MobiDB-lite"/>
    </source>
</evidence>
<proteinExistence type="predicted"/>
<dbReference type="Gene3D" id="2.120.10.70">
    <property type="entry name" value="Fucose-specific lectin"/>
    <property type="match status" value="1"/>
</dbReference>
<feature type="transmembrane region" description="Helical" evidence="2">
    <location>
        <begin position="87"/>
        <end position="110"/>
    </location>
</feature>
<dbReference type="SUPFAM" id="SSF89372">
    <property type="entry name" value="Fucose-specific lectin"/>
    <property type="match status" value="1"/>
</dbReference>
<feature type="region of interest" description="Disordered" evidence="1">
    <location>
        <begin position="1"/>
        <end position="31"/>
    </location>
</feature>
<dbReference type="Proteomes" id="UP000754883">
    <property type="component" value="Unassembled WGS sequence"/>
</dbReference>
<keyword evidence="2" id="KW-0472">Membrane</keyword>
<reference evidence="3 4" key="2">
    <citation type="submission" date="2021-10" db="EMBL/GenBank/DDBJ databases">
        <authorList>
            <person name="Piombo E."/>
        </authorList>
    </citation>
    <scope>NUCLEOTIDE SEQUENCE [LARGE SCALE GENOMIC DNA]</scope>
</reference>
<dbReference type="AlphaFoldDB" id="A0A9N9Y1R4"/>
<dbReference type="EMBL" id="CABFNO020001404">
    <property type="protein sequence ID" value="CAG9986446.1"/>
    <property type="molecule type" value="Genomic_DNA"/>
</dbReference>
<comment type="caution">
    <text evidence="3">The sequence shown here is derived from an EMBL/GenBank/DDBJ whole genome shotgun (WGS) entry which is preliminary data.</text>
</comment>
<evidence type="ECO:0008006" key="5">
    <source>
        <dbReference type="Google" id="ProtNLM"/>
    </source>
</evidence>
<protein>
    <recommendedName>
        <fullName evidence="5">Fucose-specific lectin</fullName>
    </recommendedName>
</protein>